<protein>
    <recommendedName>
        <fullName evidence="2">SOCS box domain-containing protein</fullName>
    </recommendedName>
</protein>
<dbReference type="Proteomes" id="UP000326062">
    <property type="component" value="Unassembled WGS sequence"/>
</dbReference>
<name>A0A5N3UUJ7_MUNRE</name>
<evidence type="ECO:0000259" key="2">
    <source>
        <dbReference type="PROSITE" id="PS50225"/>
    </source>
</evidence>
<comment type="caution">
    <text evidence="3">The sequence shown here is derived from an EMBL/GenBank/DDBJ whole genome shotgun (WGS) entry which is preliminary data.</text>
</comment>
<dbReference type="UniPathway" id="UPA00143"/>
<dbReference type="Gene3D" id="3.30.505.10">
    <property type="entry name" value="SH2 domain"/>
    <property type="match status" value="1"/>
</dbReference>
<evidence type="ECO:0000256" key="1">
    <source>
        <dbReference type="ARBA" id="ARBA00004906"/>
    </source>
</evidence>
<dbReference type="InterPro" id="IPR001496">
    <property type="entry name" value="SOCS_box"/>
</dbReference>
<dbReference type="AlphaFoldDB" id="A0A5N3UUJ7"/>
<comment type="pathway">
    <text evidence="1">Protein modification; protein ubiquitination.</text>
</comment>
<dbReference type="InterPro" id="IPR036036">
    <property type="entry name" value="SOCS_box-like_dom_sf"/>
</dbReference>
<proteinExistence type="predicted"/>
<dbReference type="GO" id="GO:0016567">
    <property type="term" value="P:protein ubiquitination"/>
    <property type="evidence" value="ECO:0007669"/>
    <property type="project" value="UniProtKB-UniPathway"/>
</dbReference>
<evidence type="ECO:0000313" key="3">
    <source>
        <dbReference type="EMBL" id="KAB0340401.1"/>
    </source>
</evidence>
<dbReference type="EMBL" id="VCEB01004630">
    <property type="protein sequence ID" value="KAB0340401.1"/>
    <property type="molecule type" value="Genomic_DNA"/>
</dbReference>
<organism evidence="3 4">
    <name type="scientific">Muntiacus reevesi</name>
    <name type="common">Reeves' muntjac</name>
    <name type="synonym">Cervus reevesi</name>
    <dbReference type="NCBI Taxonomy" id="9886"/>
    <lineage>
        <taxon>Eukaryota</taxon>
        <taxon>Metazoa</taxon>
        <taxon>Chordata</taxon>
        <taxon>Craniata</taxon>
        <taxon>Vertebrata</taxon>
        <taxon>Euteleostomi</taxon>
        <taxon>Mammalia</taxon>
        <taxon>Eutheria</taxon>
        <taxon>Laurasiatheria</taxon>
        <taxon>Artiodactyla</taxon>
        <taxon>Ruminantia</taxon>
        <taxon>Pecora</taxon>
        <taxon>Cervidae</taxon>
        <taxon>Muntiacinae</taxon>
        <taxon>Muntiacus</taxon>
    </lineage>
</organism>
<dbReference type="PROSITE" id="PS50225">
    <property type="entry name" value="SOCS"/>
    <property type="match status" value="1"/>
</dbReference>
<dbReference type="SUPFAM" id="SSF158235">
    <property type="entry name" value="SOCS box-like"/>
    <property type="match status" value="1"/>
</dbReference>
<evidence type="ECO:0000313" key="4">
    <source>
        <dbReference type="Proteomes" id="UP000326062"/>
    </source>
</evidence>
<accession>A0A5N3UUJ7</accession>
<gene>
    <name evidence="3" type="ORF">FD755_024751</name>
</gene>
<dbReference type="InterPro" id="IPR036860">
    <property type="entry name" value="SH2_dom_sf"/>
</dbReference>
<reference evidence="3 4" key="1">
    <citation type="submission" date="2019-06" db="EMBL/GenBank/DDBJ databases">
        <title>Discovery of a novel chromosome fission-fusion reversal in muntjac.</title>
        <authorList>
            <person name="Mudd A.B."/>
            <person name="Bredeson J.V."/>
            <person name="Baum R."/>
            <person name="Hockemeyer D."/>
            <person name="Rokhsar D.S."/>
        </authorList>
    </citation>
    <scope>NUCLEOTIDE SEQUENCE [LARGE SCALE GENOMIC DNA]</scope>
    <source>
        <strain evidence="3">UCam_UCB_Mr</strain>
        <tissue evidence="3">Fibroblast cell line</tissue>
    </source>
</reference>
<keyword evidence="4" id="KW-1185">Reference proteome</keyword>
<feature type="domain" description="SOCS box" evidence="2">
    <location>
        <begin position="292"/>
        <end position="335"/>
    </location>
</feature>
<dbReference type="GO" id="GO:0035556">
    <property type="term" value="P:intracellular signal transduction"/>
    <property type="evidence" value="ECO:0007669"/>
    <property type="project" value="InterPro"/>
</dbReference>
<sequence>MIPYLVAAMVKTWPAGISTGKMKKVEQNRSKSESLMGTLKRRLSAEQKQKGKRITPSGTPVVFKDVTSGRSIRFTSLGSHHYNHIHRQKTRRVGQEVRTILSPPAFSKCHSVVSDSATLFLQFLLNPERTLSQNENLEDEDLVVAPENFVDPSVYSLSIDTTGVMLQSPRNNQIQMNIGGLTSTDVHVSESIYDSMESSGLMVVTSFTEELKKLKEGNLAKMPDGSFLAPASSDDRYLLSSSFHPHSFAFYEQPDVDGQFADLIKHSARHWENRAFCYSRSRLPGYAVYPIRLTNQVSQFQQVHSLPYLCCFVICQHITIDLFKKLLLPNKVKNY</sequence>